<dbReference type="Gene3D" id="3.30.40.10">
    <property type="entry name" value="Zinc/RING finger domain, C3HC4 (zinc finger)"/>
    <property type="match status" value="1"/>
</dbReference>
<evidence type="ECO:0000259" key="6">
    <source>
        <dbReference type="PROSITE" id="PS50089"/>
    </source>
</evidence>
<dbReference type="Proteomes" id="UP000298030">
    <property type="component" value="Unassembled WGS sequence"/>
</dbReference>
<dbReference type="GO" id="GO:0061630">
    <property type="term" value="F:ubiquitin protein ligase activity"/>
    <property type="evidence" value="ECO:0007669"/>
    <property type="project" value="TreeGrafter"/>
</dbReference>
<dbReference type="SUPFAM" id="SSF57850">
    <property type="entry name" value="RING/U-box"/>
    <property type="match status" value="1"/>
</dbReference>
<dbReference type="PANTHER" id="PTHR45931">
    <property type="entry name" value="SI:CH211-59O9.10"/>
    <property type="match status" value="1"/>
</dbReference>
<evidence type="ECO:0000256" key="2">
    <source>
        <dbReference type="ARBA" id="ARBA00022771"/>
    </source>
</evidence>
<dbReference type="PANTHER" id="PTHR45931:SF3">
    <property type="entry name" value="RING ZINC FINGER-CONTAINING PROTEIN"/>
    <property type="match status" value="1"/>
</dbReference>
<evidence type="ECO:0000256" key="5">
    <source>
        <dbReference type="SAM" id="MobiDB-lite"/>
    </source>
</evidence>
<evidence type="ECO:0000256" key="1">
    <source>
        <dbReference type="ARBA" id="ARBA00022723"/>
    </source>
</evidence>
<dbReference type="STRING" id="71717.A0A4Y7SIB4"/>
<dbReference type="GO" id="GO:0006511">
    <property type="term" value="P:ubiquitin-dependent protein catabolic process"/>
    <property type="evidence" value="ECO:0007669"/>
    <property type="project" value="TreeGrafter"/>
</dbReference>
<feature type="region of interest" description="Disordered" evidence="5">
    <location>
        <begin position="131"/>
        <end position="183"/>
    </location>
</feature>
<proteinExistence type="predicted"/>
<dbReference type="Pfam" id="PF13639">
    <property type="entry name" value="zf-RING_2"/>
    <property type="match status" value="1"/>
</dbReference>
<dbReference type="GO" id="GO:0008270">
    <property type="term" value="F:zinc ion binding"/>
    <property type="evidence" value="ECO:0007669"/>
    <property type="project" value="UniProtKB-KW"/>
</dbReference>
<dbReference type="GO" id="GO:0005634">
    <property type="term" value="C:nucleus"/>
    <property type="evidence" value="ECO:0007669"/>
    <property type="project" value="TreeGrafter"/>
</dbReference>
<dbReference type="InterPro" id="IPR013083">
    <property type="entry name" value="Znf_RING/FYVE/PHD"/>
</dbReference>
<gene>
    <name evidence="7" type="ORF">FA13DRAFT_101975</name>
</gene>
<evidence type="ECO:0000256" key="3">
    <source>
        <dbReference type="ARBA" id="ARBA00022833"/>
    </source>
</evidence>
<organism evidence="7 8">
    <name type="scientific">Coprinellus micaceus</name>
    <name type="common">Glistening ink-cap mushroom</name>
    <name type="synonym">Coprinus micaceus</name>
    <dbReference type="NCBI Taxonomy" id="71717"/>
    <lineage>
        <taxon>Eukaryota</taxon>
        <taxon>Fungi</taxon>
        <taxon>Dikarya</taxon>
        <taxon>Basidiomycota</taxon>
        <taxon>Agaricomycotina</taxon>
        <taxon>Agaricomycetes</taxon>
        <taxon>Agaricomycetidae</taxon>
        <taxon>Agaricales</taxon>
        <taxon>Agaricineae</taxon>
        <taxon>Psathyrellaceae</taxon>
        <taxon>Coprinellus</taxon>
    </lineage>
</organism>
<protein>
    <recommendedName>
        <fullName evidence="6">RING-type domain-containing protein</fullName>
    </recommendedName>
</protein>
<dbReference type="SMART" id="SM00184">
    <property type="entry name" value="RING"/>
    <property type="match status" value="1"/>
</dbReference>
<dbReference type="EMBL" id="QPFP01000109">
    <property type="protein sequence ID" value="TEB21502.1"/>
    <property type="molecule type" value="Genomic_DNA"/>
</dbReference>
<dbReference type="PROSITE" id="PS50089">
    <property type="entry name" value="ZF_RING_2"/>
    <property type="match status" value="1"/>
</dbReference>
<feature type="compositionally biased region" description="Polar residues" evidence="5">
    <location>
        <begin position="167"/>
        <end position="183"/>
    </location>
</feature>
<name>A0A4Y7SIB4_COPMI</name>
<keyword evidence="2 4" id="KW-0863">Zinc-finger</keyword>
<keyword evidence="8" id="KW-1185">Reference proteome</keyword>
<dbReference type="AlphaFoldDB" id="A0A4Y7SIB4"/>
<evidence type="ECO:0000313" key="8">
    <source>
        <dbReference type="Proteomes" id="UP000298030"/>
    </source>
</evidence>
<reference evidence="7 8" key="1">
    <citation type="journal article" date="2019" name="Nat. Ecol. Evol.">
        <title>Megaphylogeny resolves global patterns of mushroom evolution.</title>
        <authorList>
            <person name="Varga T."/>
            <person name="Krizsan K."/>
            <person name="Foldi C."/>
            <person name="Dima B."/>
            <person name="Sanchez-Garcia M."/>
            <person name="Sanchez-Ramirez S."/>
            <person name="Szollosi G.J."/>
            <person name="Szarkandi J.G."/>
            <person name="Papp V."/>
            <person name="Albert L."/>
            <person name="Andreopoulos W."/>
            <person name="Angelini C."/>
            <person name="Antonin V."/>
            <person name="Barry K.W."/>
            <person name="Bougher N.L."/>
            <person name="Buchanan P."/>
            <person name="Buyck B."/>
            <person name="Bense V."/>
            <person name="Catcheside P."/>
            <person name="Chovatia M."/>
            <person name="Cooper J."/>
            <person name="Damon W."/>
            <person name="Desjardin D."/>
            <person name="Finy P."/>
            <person name="Geml J."/>
            <person name="Haridas S."/>
            <person name="Hughes K."/>
            <person name="Justo A."/>
            <person name="Karasinski D."/>
            <person name="Kautmanova I."/>
            <person name="Kiss B."/>
            <person name="Kocsube S."/>
            <person name="Kotiranta H."/>
            <person name="LaButti K.M."/>
            <person name="Lechner B.E."/>
            <person name="Liimatainen K."/>
            <person name="Lipzen A."/>
            <person name="Lukacs Z."/>
            <person name="Mihaltcheva S."/>
            <person name="Morgado L.N."/>
            <person name="Niskanen T."/>
            <person name="Noordeloos M.E."/>
            <person name="Ohm R.A."/>
            <person name="Ortiz-Santana B."/>
            <person name="Ovrebo C."/>
            <person name="Racz N."/>
            <person name="Riley R."/>
            <person name="Savchenko A."/>
            <person name="Shiryaev A."/>
            <person name="Soop K."/>
            <person name="Spirin V."/>
            <person name="Szebenyi C."/>
            <person name="Tomsovsky M."/>
            <person name="Tulloss R.E."/>
            <person name="Uehling J."/>
            <person name="Grigoriev I.V."/>
            <person name="Vagvolgyi C."/>
            <person name="Papp T."/>
            <person name="Martin F.M."/>
            <person name="Miettinen O."/>
            <person name="Hibbett D.S."/>
            <person name="Nagy L.G."/>
        </authorList>
    </citation>
    <scope>NUCLEOTIDE SEQUENCE [LARGE SCALE GENOMIC DNA]</scope>
    <source>
        <strain evidence="7 8">FP101781</strain>
    </source>
</reference>
<keyword evidence="3" id="KW-0862">Zinc</keyword>
<accession>A0A4Y7SIB4</accession>
<evidence type="ECO:0000256" key="4">
    <source>
        <dbReference type="PROSITE-ProRule" id="PRU00175"/>
    </source>
</evidence>
<dbReference type="OrthoDB" id="8062037at2759"/>
<keyword evidence="1" id="KW-0479">Metal-binding</keyword>
<feature type="compositionally biased region" description="Low complexity" evidence="5">
    <location>
        <begin position="131"/>
        <end position="147"/>
    </location>
</feature>
<dbReference type="InterPro" id="IPR001841">
    <property type="entry name" value="Znf_RING"/>
</dbReference>
<comment type="caution">
    <text evidence="7">The sequence shown here is derived from an EMBL/GenBank/DDBJ whole genome shotgun (WGS) entry which is preliminary data.</text>
</comment>
<dbReference type="InterPro" id="IPR051834">
    <property type="entry name" value="RING_finger_E3_ligase"/>
</dbReference>
<evidence type="ECO:0000313" key="7">
    <source>
        <dbReference type="EMBL" id="TEB21502.1"/>
    </source>
</evidence>
<feature type="domain" description="RING-type" evidence="6">
    <location>
        <begin position="84"/>
        <end position="126"/>
    </location>
</feature>
<sequence length="183" mass="20564">MNRERARIIRAEYVNRRRHTLNLRGFSLGDFMRDEEFDESYEALLSLSSVVGDARPRGTSPTVLNTMEKGKYADWATAEGDKRCPICLDDYTPSDEVMKLKNCSHWLHEGCLDQWLKGANTCPVCRNQVNGTATSSSSTSATTGRRSLVPPLRARVGRFGLDRMPTRESTTTNPANPPQCQQH</sequence>